<dbReference type="Gene3D" id="3.40.50.300">
    <property type="entry name" value="P-loop containing nucleotide triphosphate hydrolases"/>
    <property type="match status" value="1"/>
</dbReference>
<reference evidence="11" key="2">
    <citation type="submission" date="2025-08" db="UniProtKB">
        <authorList>
            <consortium name="Ensembl"/>
        </authorList>
    </citation>
    <scope>IDENTIFICATION</scope>
</reference>
<feature type="domain" description="ATPase F1/V1/A1 complex alpha/beta subunit N-terminal" evidence="10">
    <location>
        <begin position="31"/>
        <end position="101"/>
    </location>
</feature>
<dbReference type="PANTHER" id="PTHR15184">
    <property type="entry name" value="ATP SYNTHASE"/>
    <property type="match status" value="1"/>
</dbReference>
<dbReference type="STRING" id="62062.ENSHHUP00000028012"/>
<dbReference type="PANTHER" id="PTHR15184:SF71">
    <property type="entry name" value="ATP SYNTHASE SUBUNIT BETA, MITOCHONDRIAL"/>
    <property type="match status" value="1"/>
</dbReference>
<dbReference type="SUPFAM" id="SSF50615">
    <property type="entry name" value="N-terminal domain of alpha and beta subunits of F1 ATP synthase"/>
    <property type="match status" value="1"/>
</dbReference>
<keyword evidence="5" id="KW-0067">ATP-binding</keyword>
<comment type="similarity">
    <text evidence="2">Belongs to the ATPase alpha/beta chains family.</text>
</comment>
<evidence type="ECO:0000256" key="8">
    <source>
        <dbReference type="ARBA" id="ARBA00023196"/>
    </source>
</evidence>
<dbReference type="InterPro" id="IPR036121">
    <property type="entry name" value="ATPase_F1/V1/A1_a/bsu_N_sf"/>
</dbReference>
<evidence type="ECO:0000256" key="7">
    <source>
        <dbReference type="ARBA" id="ARBA00023136"/>
    </source>
</evidence>
<organism evidence="11 12">
    <name type="scientific">Hucho hucho</name>
    <name type="common">huchen</name>
    <dbReference type="NCBI Taxonomy" id="62062"/>
    <lineage>
        <taxon>Eukaryota</taxon>
        <taxon>Metazoa</taxon>
        <taxon>Chordata</taxon>
        <taxon>Craniata</taxon>
        <taxon>Vertebrata</taxon>
        <taxon>Euteleostomi</taxon>
        <taxon>Actinopterygii</taxon>
        <taxon>Neopterygii</taxon>
        <taxon>Teleostei</taxon>
        <taxon>Protacanthopterygii</taxon>
        <taxon>Salmoniformes</taxon>
        <taxon>Salmonidae</taxon>
        <taxon>Salmoninae</taxon>
        <taxon>Hucho</taxon>
    </lineage>
</organism>
<evidence type="ECO:0000256" key="2">
    <source>
        <dbReference type="ARBA" id="ARBA00008936"/>
    </source>
</evidence>
<evidence type="ECO:0000256" key="5">
    <source>
        <dbReference type="ARBA" id="ARBA00022840"/>
    </source>
</evidence>
<evidence type="ECO:0000259" key="10">
    <source>
        <dbReference type="Pfam" id="PF02874"/>
    </source>
</evidence>
<proteinExistence type="inferred from homology"/>
<keyword evidence="8" id="KW-0139">CF(1)</keyword>
<dbReference type="Proteomes" id="UP000314982">
    <property type="component" value="Unassembled WGS sequence"/>
</dbReference>
<sequence>QLNAGYAKYNGGLQAMVTNKLLTAEEAARKVAQIIGPVVDVVFNGKDVELPKIYDSLEITKKDGTLLVLEVQSHIGENTVRTISMDSTDGLSRGYEVVGTGNPIQMPIGADVYGRLFNVIGDAIDGLPELPKTGENGTPIHRQAPRFEDLSTSSEVLFTVLIQELINNIAKGHGGLS</sequence>
<dbReference type="GO" id="GO:0046933">
    <property type="term" value="F:proton-transporting ATP synthase activity, rotational mechanism"/>
    <property type="evidence" value="ECO:0007669"/>
    <property type="project" value="TreeGrafter"/>
</dbReference>
<comment type="subcellular location">
    <subcellularLocation>
        <location evidence="1">Membrane</location>
    </subcellularLocation>
</comment>
<keyword evidence="3" id="KW-0813">Transport</keyword>
<dbReference type="AlphaFoldDB" id="A0A4W5LQ29"/>
<evidence type="ECO:0000256" key="4">
    <source>
        <dbReference type="ARBA" id="ARBA00022741"/>
    </source>
</evidence>
<dbReference type="InterPro" id="IPR027417">
    <property type="entry name" value="P-loop_NTPase"/>
</dbReference>
<evidence type="ECO:0000256" key="1">
    <source>
        <dbReference type="ARBA" id="ARBA00004370"/>
    </source>
</evidence>
<keyword evidence="6" id="KW-0406">Ion transport</keyword>
<keyword evidence="12" id="KW-1185">Reference proteome</keyword>
<dbReference type="InterPro" id="IPR050053">
    <property type="entry name" value="ATPase_alpha/beta_chains"/>
</dbReference>
<dbReference type="CDD" id="cd18115">
    <property type="entry name" value="ATP-synt_F1_beta_N"/>
    <property type="match status" value="1"/>
</dbReference>
<keyword evidence="7" id="KW-0472">Membrane</keyword>
<keyword evidence="4" id="KW-0547">Nucleotide-binding</keyword>
<dbReference type="Pfam" id="PF02874">
    <property type="entry name" value="ATP-synt_ab_N"/>
    <property type="match status" value="1"/>
</dbReference>
<evidence type="ECO:0000256" key="9">
    <source>
        <dbReference type="ARBA" id="ARBA00023310"/>
    </source>
</evidence>
<protein>
    <recommendedName>
        <fullName evidence="10">ATPase F1/V1/A1 complex alpha/beta subunit N-terminal domain-containing protein</fullName>
    </recommendedName>
</protein>
<dbReference type="GO" id="GO:0045259">
    <property type="term" value="C:proton-transporting ATP synthase complex"/>
    <property type="evidence" value="ECO:0007669"/>
    <property type="project" value="UniProtKB-KW"/>
</dbReference>
<dbReference type="InterPro" id="IPR004100">
    <property type="entry name" value="ATPase_F1/V1/A1_a/bsu_N"/>
</dbReference>
<evidence type="ECO:0000256" key="3">
    <source>
        <dbReference type="ARBA" id="ARBA00022448"/>
    </source>
</evidence>
<reference evidence="11" key="3">
    <citation type="submission" date="2025-09" db="UniProtKB">
        <authorList>
            <consortium name="Ensembl"/>
        </authorList>
    </citation>
    <scope>IDENTIFICATION</scope>
</reference>
<evidence type="ECO:0000256" key="6">
    <source>
        <dbReference type="ARBA" id="ARBA00023065"/>
    </source>
</evidence>
<reference evidence="12" key="1">
    <citation type="submission" date="2018-06" db="EMBL/GenBank/DDBJ databases">
        <title>Genome assembly of Danube salmon.</title>
        <authorList>
            <person name="Macqueen D.J."/>
            <person name="Gundappa M.K."/>
        </authorList>
    </citation>
    <scope>NUCLEOTIDE SEQUENCE [LARGE SCALE GENOMIC DNA]</scope>
</reference>
<dbReference type="Ensembl" id="ENSHHUT00000029136.1">
    <property type="protein sequence ID" value="ENSHHUP00000028012.1"/>
    <property type="gene ID" value="ENSHHUG00000017803.1"/>
</dbReference>
<keyword evidence="9" id="KW-0066">ATP synthesis</keyword>
<evidence type="ECO:0000313" key="11">
    <source>
        <dbReference type="Ensembl" id="ENSHHUP00000028012.1"/>
    </source>
</evidence>
<dbReference type="GO" id="GO:0005524">
    <property type="term" value="F:ATP binding"/>
    <property type="evidence" value="ECO:0007669"/>
    <property type="project" value="UniProtKB-KW"/>
</dbReference>
<evidence type="ECO:0000313" key="12">
    <source>
        <dbReference type="Proteomes" id="UP000314982"/>
    </source>
</evidence>
<dbReference type="Gene3D" id="2.40.10.170">
    <property type="match status" value="1"/>
</dbReference>
<accession>A0A4W5LQ29</accession>
<name>A0A4W5LQ29_9TELE</name>
<dbReference type="GeneTree" id="ENSGT00550000074800"/>